<dbReference type="OrthoDB" id="9815602at2"/>
<dbReference type="Gene3D" id="3.40.190.10">
    <property type="entry name" value="Periplasmic binding protein-like II"/>
    <property type="match status" value="2"/>
</dbReference>
<reference evidence="6" key="2">
    <citation type="submission" date="2012-08" db="EMBL/GenBank/DDBJ databases">
        <title>Finished genome of Desulfosporosinus meridiei DSM 13257.</title>
        <authorList>
            <person name="Huntemann M."/>
            <person name="Wei C.-L."/>
            <person name="Han J."/>
            <person name="Detter J.C."/>
            <person name="Han C."/>
            <person name="Davenport K."/>
            <person name="Daligault H."/>
            <person name="Erkkila T."/>
            <person name="Gu W."/>
            <person name="Munk A.C.C."/>
            <person name="Teshima H."/>
            <person name="Xu Y."/>
            <person name="Chain P."/>
            <person name="Tapia R."/>
            <person name="Chen A."/>
            <person name="Krypides N."/>
            <person name="Mavromatis K."/>
            <person name="Markowitz V."/>
            <person name="Szeto E."/>
            <person name="Ivanova N."/>
            <person name="Mikhailova N."/>
            <person name="Ovchinnikova G."/>
            <person name="Pagani I."/>
            <person name="Pati A."/>
            <person name="Goodwin L."/>
            <person name="Peters L."/>
            <person name="Pitluck S."/>
            <person name="Woyke T."/>
            <person name="Pester M."/>
            <person name="Spring S."/>
            <person name="Ollivier B."/>
            <person name="Rattei T."/>
            <person name="Klenk H.-P."/>
            <person name="Wagner M."/>
            <person name="Loy A."/>
        </authorList>
    </citation>
    <scope>NUCLEOTIDE SEQUENCE [LARGE SCALE GENOMIC DNA]</scope>
    <source>
        <strain evidence="6">ATCC BAA-275 / DSM 13257 / NCIMB 13706 / S10</strain>
    </source>
</reference>
<gene>
    <name evidence="5" type="ordered locus">Desmer_2164</name>
</gene>
<keyword evidence="6" id="KW-1185">Reference proteome</keyword>
<reference evidence="5 6" key="1">
    <citation type="journal article" date="2012" name="J. Bacteriol.">
        <title>Complete genome sequences of Desulfosporosinus orientis DSM765T, Desulfosporosinus youngiae DSM17734T, Desulfosporosinus meridiei DSM13257T, and Desulfosporosinus acidiphilus DSM22704T.</title>
        <authorList>
            <person name="Pester M."/>
            <person name="Brambilla E."/>
            <person name="Alazard D."/>
            <person name="Rattei T."/>
            <person name="Weinmaier T."/>
            <person name="Han J."/>
            <person name="Lucas S."/>
            <person name="Lapidus A."/>
            <person name="Cheng J.F."/>
            <person name="Goodwin L."/>
            <person name="Pitluck S."/>
            <person name="Peters L."/>
            <person name="Ovchinnikova G."/>
            <person name="Teshima H."/>
            <person name="Detter J.C."/>
            <person name="Han C.S."/>
            <person name="Tapia R."/>
            <person name="Land M.L."/>
            <person name="Hauser L."/>
            <person name="Kyrpides N.C."/>
            <person name="Ivanova N.N."/>
            <person name="Pagani I."/>
            <person name="Huntmann M."/>
            <person name="Wei C.L."/>
            <person name="Davenport K.W."/>
            <person name="Daligault H."/>
            <person name="Chain P.S."/>
            <person name="Chen A."/>
            <person name="Mavromatis K."/>
            <person name="Markowitz V."/>
            <person name="Szeto E."/>
            <person name="Mikhailova N."/>
            <person name="Pati A."/>
            <person name="Wagner M."/>
            <person name="Woyke T."/>
            <person name="Ollivier B."/>
            <person name="Klenk H.P."/>
            <person name="Spring S."/>
            <person name="Loy A."/>
        </authorList>
    </citation>
    <scope>NUCLEOTIDE SEQUENCE [LARGE SCALE GENOMIC DNA]</scope>
    <source>
        <strain evidence="6">ATCC BAA-275 / DSM 13257 / NCIMB 13706 / S10</strain>
    </source>
</reference>
<name>J7IYC3_DESMD</name>
<dbReference type="STRING" id="768704.Desmer_2164"/>
<organism evidence="5 6">
    <name type="scientific">Desulfosporosinus meridiei (strain ATCC BAA-275 / DSM 13257 / KCTC 12902 / NCIMB 13706 / S10)</name>
    <dbReference type="NCBI Taxonomy" id="768704"/>
    <lineage>
        <taxon>Bacteria</taxon>
        <taxon>Bacillati</taxon>
        <taxon>Bacillota</taxon>
        <taxon>Clostridia</taxon>
        <taxon>Eubacteriales</taxon>
        <taxon>Desulfitobacteriaceae</taxon>
        <taxon>Desulfosporosinus</taxon>
    </lineage>
</organism>
<evidence type="ECO:0000313" key="6">
    <source>
        <dbReference type="Proteomes" id="UP000005262"/>
    </source>
</evidence>
<dbReference type="KEGG" id="dmi:Desmer_2164"/>
<keyword evidence="3" id="KW-0732">Signal</keyword>
<protein>
    <submittedName>
        <fullName evidence="5">ABC-type nitrate/sulfonate/bicarbonate transport system, periplasmic component</fullName>
    </submittedName>
</protein>
<dbReference type="PANTHER" id="PTHR30024:SF47">
    <property type="entry name" value="TAURINE-BINDING PERIPLASMIC PROTEIN"/>
    <property type="match status" value="1"/>
</dbReference>
<feature type="domain" description="Solute-binding protein family 3/N-terminal" evidence="4">
    <location>
        <begin position="41"/>
        <end position="259"/>
    </location>
</feature>
<dbReference type="AlphaFoldDB" id="J7IYC3"/>
<dbReference type="InterPro" id="IPR001638">
    <property type="entry name" value="Solute-binding_3/MltF_N"/>
</dbReference>
<comment type="subcellular location">
    <subcellularLocation>
        <location evidence="1">Periplasm</location>
    </subcellularLocation>
</comment>
<dbReference type="SUPFAM" id="SSF53850">
    <property type="entry name" value="Periplasmic binding protein-like II"/>
    <property type="match status" value="1"/>
</dbReference>
<dbReference type="HOGENOM" id="CLU_028871_5_2_9"/>
<sequence>MKKQISRVGLVLMVLSIAFFVFGCGAPKKSENHSPISEAKVVKIGVLPIEDNLPFYVAEKDKLYTKEGVQVELVSFASAMERDAALQAGQIDGQVADLLAVALLKKIGADVKIASIGLGATPKEGRFAILSSPKSGITDLAGLKGGTLGISQNSIIDYVSDQMLLDKGVQLDSVKKVSIPKMPVRLDMLLSDQINAACLPDPLASLAQAKGAHLLIDDTYKNISQTVFLFRTESIKANSEGIKAVLRAYGTAGQALTNNPDQYRDLFLEKAQIPQELKDSYQTPTFSKLQLPTEEEVQSVMKWMVEKNLIPQAYNYQELVDPNLLPSS</sequence>
<dbReference type="SMART" id="SM00062">
    <property type="entry name" value="PBPb"/>
    <property type="match status" value="1"/>
</dbReference>
<dbReference type="GO" id="GO:0042597">
    <property type="term" value="C:periplasmic space"/>
    <property type="evidence" value="ECO:0007669"/>
    <property type="project" value="UniProtKB-SubCell"/>
</dbReference>
<evidence type="ECO:0000256" key="3">
    <source>
        <dbReference type="ARBA" id="ARBA00022729"/>
    </source>
</evidence>
<dbReference type="PANTHER" id="PTHR30024">
    <property type="entry name" value="ALIPHATIC SULFONATES-BINDING PROTEIN-RELATED"/>
    <property type="match status" value="1"/>
</dbReference>
<evidence type="ECO:0000313" key="5">
    <source>
        <dbReference type="EMBL" id="AFQ44103.1"/>
    </source>
</evidence>
<accession>J7IYC3</accession>
<dbReference type="RefSeq" id="WP_014903017.1">
    <property type="nucleotide sequence ID" value="NC_018515.1"/>
</dbReference>
<dbReference type="Proteomes" id="UP000005262">
    <property type="component" value="Chromosome"/>
</dbReference>
<proteinExistence type="inferred from homology"/>
<dbReference type="Pfam" id="PF09084">
    <property type="entry name" value="NMT1"/>
    <property type="match status" value="1"/>
</dbReference>
<dbReference type="eggNOG" id="COG0715">
    <property type="taxonomic scope" value="Bacteria"/>
</dbReference>
<evidence type="ECO:0000256" key="2">
    <source>
        <dbReference type="ARBA" id="ARBA00010742"/>
    </source>
</evidence>
<dbReference type="InterPro" id="IPR015168">
    <property type="entry name" value="SsuA/THI5"/>
</dbReference>
<evidence type="ECO:0000259" key="4">
    <source>
        <dbReference type="SMART" id="SM00062"/>
    </source>
</evidence>
<comment type="similarity">
    <text evidence="2">Belongs to the bacterial solute-binding protein SsuA/TauA family.</text>
</comment>
<dbReference type="EMBL" id="CP003629">
    <property type="protein sequence ID" value="AFQ44103.1"/>
    <property type="molecule type" value="Genomic_DNA"/>
</dbReference>
<evidence type="ECO:0000256" key="1">
    <source>
        <dbReference type="ARBA" id="ARBA00004418"/>
    </source>
</evidence>
<dbReference type="PROSITE" id="PS51257">
    <property type="entry name" value="PROKAR_LIPOPROTEIN"/>
    <property type="match status" value="1"/>
</dbReference>